<evidence type="ECO:0000313" key="1">
    <source>
        <dbReference type="EMBL" id="ACJ29042.1"/>
    </source>
</evidence>
<dbReference type="NCBIfam" id="NF003507">
    <property type="entry name" value="PRK05170.2-5"/>
    <property type="match status" value="1"/>
</dbReference>
<dbReference type="InterPro" id="IPR005358">
    <property type="entry name" value="Puta_zinc/iron-chelating_dom"/>
</dbReference>
<reference evidence="1 2" key="1">
    <citation type="journal article" date="2008" name="PLoS ONE">
        <title>Environmental adaptation: genomic analysis of the piezotolerant and psychrotolerant deep-sea iron reducing bacterium Shewanella piezotolerans WP3.</title>
        <authorList>
            <person name="Wang F."/>
            <person name="Wang J."/>
            <person name="Jian H."/>
            <person name="Zhang B."/>
            <person name="Li S."/>
            <person name="Wang F."/>
            <person name="Zeng X."/>
            <person name="Gao L."/>
            <person name="Bartlett D.H."/>
            <person name="Yu J."/>
            <person name="Hu S."/>
            <person name="Xiao X."/>
        </authorList>
    </citation>
    <scope>NUCLEOTIDE SEQUENCE [LARGE SCALE GENOMIC DNA]</scope>
    <source>
        <strain evidence="2">WP3 / JCM 13877</strain>
    </source>
</reference>
<dbReference type="PIRSF" id="PIRSF006173">
    <property type="entry name" value="UCP006173"/>
    <property type="match status" value="1"/>
</dbReference>
<dbReference type="PANTHER" id="PTHR37421">
    <property type="entry name" value="UPF0260 PROTEIN YCGN"/>
    <property type="match status" value="1"/>
</dbReference>
<dbReference type="HOGENOM" id="CLU_109769_0_1_6"/>
<dbReference type="AlphaFoldDB" id="B8CNS3"/>
<dbReference type="NCBIfam" id="NF003501">
    <property type="entry name" value="PRK05170.1-5"/>
    <property type="match status" value="1"/>
</dbReference>
<organism evidence="1 2">
    <name type="scientific">Shewanella piezotolerans (strain WP3 / JCM 13877)</name>
    <dbReference type="NCBI Taxonomy" id="225849"/>
    <lineage>
        <taxon>Bacteria</taxon>
        <taxon>Pseudomonadati</taxon>
        <taxon>Pseudomonadota</taxon>
        <taxon>Gammaproteobacteria</taxon>
        <taxon>Alteromonadales</taxon>
        <taxon>Shewanellaceae</taxon>
        <taxon>Shewanella</taxon>
    </lineage>
</organism>
<protein>
    <submittedName>
        <fullName evidence="1">Uncharacterized protein</fullName>
    </submittedName>
</protein>
<evidence type="ECO:0000313" key="2">
    <source>
        <dbReference type="Proteomes" id="UP000000753"/>
    </source>
</evidence>
<proteinExistence type="predicted"/>
<keyword evidence="2" id="KW-1185">Reference proteome</keyword>
<dbReference type="STRING" id="225849.swp_2296"/>
<dbReference type="Proteomes" id="UP000000753">
    <property type="component" value="Chromosome"/>
</dbReference>
<dbReference type="KEGG" id="swp:swp_2296"/>
<sequence>MNTTEWESLCDGCGKCCLNKLIDDETEELYYTNAACLLLDAKQGHCKSYEQRFSFVPTCTKVTMDNLAMLTWLPDSCSYRRLNEGRGLPSWHPLKTGSKEAMIEAGMSVAGKVTCETKIRDIEDHIVIWPMKDVE</sequence>
<gene>
    <name evidence="1" type="ordered locus">swp_2296</name>
</gene>
<dbReference type="PANTHER" id="PTHR37421:SF1">
    <property type="entry name" value="UPF0260 PROTEIN YCGN"/>
    <property type="match status" value="1"/>
</dbReference>
<dbReference type="eggNOG" id="COG2983">
    <property type="taxonomic scope" value="Bacteria"/>
</dbReference>
<dbReference type="EMBL" id="CP000472">
    <property type="protein sequence ID" value="ACJ29042.1"/>
    <property type="molecule type" value="Genomic_DNA"/>
</dbReference>
<name>B8CNS3_SHEPW</name>
<dbReference type="InterPro" id="IPR008228">
    <property type="entry name" value="UCP006173"/>
</dbReference>
<accession>B8CNS3</accession>
<dbReference type="Pfam" id="PF03692">
    <property type="entry name" value="CxxCxxCC"/>
    <property type="match status" value="1"/>
</dbReference>
<dbReference type="NCBIfam" id="NF003500">
    <property type="entry name" value="PRK05170.1-4"/>
    <property type="match status" value="1"/>
</dbReference>